<evidence type="ECO:0000313" key="3">
    <source>
        <dbReference type="Proteomes" id="UP001359485"/>
    </source>
</evidence>
<feature type="compositionally biased region" description="Polar residues" evidence="1">
    <location>
        <begin position="1"/>
        <end position="11"/>
    </location>
</feature>
<name>A0ABR1B9L1_POLSC</name>
<feature type="compositionally biased region" description="Polar residues" evidence="1">
    <location>
        <begin position="45"/>
        <end position="59"/>
    </location>
</feature>
<gene>
    <name evidence="2" type="ORF">RUM44_001135</name>
</gene>
<sequence>MESGALSTSNKRQMEVSLVPESLRATCEKVPKGKGIDRIWAYLGDSTQKPLRPPSSSLSYGPGNDDVRSPGSGGTPGPLSQPPGSQQSVDTDPECVEALDDVESTSRDTISGDSSVSRMWPECSIPLNERPTRVCLCECDRPRSNPFLAFLLNLLGISDTDDVPDPPGGSNCQRILRMIKIDKNKDVVSRNYVNHNDSGGDDDDADDVVVVLVVVVVLLVEKTRSPNRNKWKVETNLEK</sequence>
<dbReference type="EMBL" id="JAWJWF010000003">
    <property type="protein sequence ID" value="KAK6635881.1"/>
    <property type="molecule type" value="Genomic_DNA"/>
</dbReference>
<accession>A0ABR1B9L1</accession>
<organism evidence="2 3">
    <name type="scientific">Polyplax serrata</name>
    <name type="common">Common mouse louse</name>
    <dbReference type="NCBI Taxonomy" id="468196"/>
    <lineage>
        <taxon>Eukaryota</taxon>
        <taxon>Metazoa</taxon>
        <taxon>Ecdysozoa</taxon>
        <taxon>Arthropoda</taxon>
        <taxon>Hexapoda</taxon>
        <taxon>Insecta</taxon>
        <taxon>Pterygota</taxon>
        <taxon>Neoptera</taxon>
        <taxon>Paraneoptera</taxon>
        <taxon>Psocodea</taxon>
        <taxon>Troctomorpha</taxon>
        <taxon>Phthiraptera</taxon>
        <taxon>Anoplura</taxon>
        <taxon>Polyplacidae</taxon>
        <taxon>Polyplax</taxon>
    </lineage>
</organism>
<comment type="caution">
    <text evidence="2">The sequence shown here is derived from an EMBL/GenBank/DDBJ whole genome shotgun (WGS) entry which is preliminary data.</text>
</comment>
<keyword evidence="3" id="KW-1185">Reference proteome</keyword>
<feature type="region of interest" description="Disordered" evidence="1">
    <location>
        <begin position="44"/>
        <end position="92"/>
    </location>
</feature>
<reference evidence="2 3" key="1">
    <citation type="submission" date="2023-09" db="EMBL/GenBank/DDBJ databases">
        <title>Genomes of two closely related lineages of the louse Polyplax serrata with different host specificities.</title>
        <authorList>
            <person name="Martinu J."/>
            <person name="Tarabai H."/>
            <person name="Stefka J."/>
            <person name="Hypsa V."/>
        </authorList>
    </citation>
    <scope>NUCLEOTIDE SEQUENCE [LARGE SCALE GENOMIC DNA]</scope>
    <source>
        <strain evidence="2">98ZLc_SE</strain>
    </source>
</reference>
<evidence type="ECO:0000313" key="2">
    <source>
        <dbReference type="EMBL" id="KAK6635881.1"/>
    </source>
</evidence>
<proteinExistence type="predicted"/>
<protein>
    <submittedName>
        <fullName evidence="2">Uncharacterized protein</fullName>
    </submittedName>
</protein>
<evidence type="ECO:0000256" key="1">
    <source>
        <dbReference type="SAM" id="MobiDB-lite"/>
    </source>
</evidence>
<feature type="region of interest" description="Disordered" evidence="1">
    <location>
        <begin position="1"/>
        <end position="24"/>
    </location>
</feature>
<dbReference type="Proteomes" id="UP001359485">
    <property type="component" value="Unassembled WGS sequence"/>
</dbReference>